<evidence type="ECO:0000313" key="1">
    <source>
        <dbReference type="EMBL" id="OWR52959.1"/>
    </source>
</evidence>
<dbReference type="GO" id="GO:0016853">
    <property type="term" value="F:isomerase activity"/>
    <property type="evidence" value="ECO:0007669"/>
    <property type="project" value="UniProtKB-KW"/>
</dbReference>
<accession>A0A212FGV2</accession>
<protein>
    <submittedName>
        <fullName evidence="1">Disulfide-isomerase like protein ERp57</fullName>
    </submittedName>
</protein>
<name>A0A212FGV2_DANPL</name>
<proteinExistence type="predicted"/>
<feature type="non-terminal residue" evidence="1">
    <location>
        <position position="9"/>
    </location>
</feature>
<keyword evidence="2" id="KW-1185">Reference proteome</keyword>
<dbReference type="Proteomes" id="UP000007151">
    <property type="component" value="Unassembled WGS sequence"/>
</dbReference>
<gene>
    <name evidence="1" type="ORF">KGM_215687A</name>
</gene>
<dbReference type="EMBL" id="AGBW02008594">
    <property type="protein sequence ID" value="OWR52959.1"/>
    <property type="molecule type" value="Genomic_DNA"/>
</dbReference>
<sequence length="9" mass="1154">MEIDFRESK</sequence>
<evidence type="ECO:0000313" key="2">
    <source>
        <dbReference type="Proteomes" id="UP000007151"/>
    </source>
</evidence>
<dbReference type="InParanoid" id="A0A212FGV2"/>
<organism evidence="1 2">
    <name type="scientific">Danaus plexippus plexippus</name>
    <dbReference type="NCBI Taxonomy" id="278856"/>
    <lineage>
        <taxon>Eukaryota</taxon>
        <taxon>Metazoa</taxon>
        <taxon>Ecdysozoa</taxon>
        <taxon>Arthropoda</taxon>
        <taxon>Hexapoda</taxon>
        <taxon>Insecta</taxon>
        <taxon>Pterygota</taxon>
        <taxon>Neoptera</taxon>
        <taxon>Endopterygota</taxon>
        <taxon>Lepidoptera</taxon>
        <taxon>Glossata</taxon>
        <taxon>Ditrysia</taxon>
        <taxon>Papilionoidea</taxon>
        <taxon>Nymphalidae</taxon>
        <taxon>Danainae</taxon>
        <taxon>Danaini</taxon>
        <taxon>Danaina</taxon>
        <taxon>Danaus</taxon>
        <taxon>Danaus</taxon>
    </lineage>
</organism>
<reference evidence="1 2" key="1">
    <citation type="journal article" date="2011" name="Cell">
        <title>The monarch butterfly genome yields insights into long-distance migration.</title>
        <authorList>
            <person name="Zhan S."/>
            <person name="Merlin C."/>
            <person name="Boore J.L."/>
            <person name="Reppert S.M."/>
        </authorList>
    </citation>
    <scope>NUCLEOTIDE SEQUENCE [LARGE SCALE GENOMIC DNA]</scope>
    <source>
        <strain evidence="1">F-2</strain>
    </source>
</reference>
<comment type="caution">
    <text evidence="1">The sequence shown here is derived from an EMBL/GenBank/DDBJ whole genome shotgun (WGS) entry which is preliminary data.</text>
</comment>
<dbReference type="KEGG" id="dpl:KGM_215687A"/>